<protein>
    <submittedName>
        <fullName evidence="2">UDP:flavonoid glycosyltransferase YjiC (YdhE family)</fullName>
    </submittedName>
</protein>
<dbReference type="RefSeq" id="WP_035837748.1">
    <property type="nucleotide sequence ID" value="NZ_JACHBQ010000001.1"/>
</dbReference>
<evidence type="ECO:0000313" key="3">
    <source>
        <dbReference type="Proteomes" id="UP000029864"/>
    </source>
</evidence>
<dbReference type="AlphaFoldDB" id="A0A099J374"/>
<keyword evidence="2" id="KW-0808">Transferase</keyword>
<dbReference type="Proteomes" id="UP000029864">
    <property type="component" value="Unassembled WGS sequence"/>
</dbReference>
<gene>
    <name evidence="2" type="ORF">BJ997_002287</name>
    <name evidence="1" type="ORF">GY21_14900</name>
</gene>
<sequence>MFGRRRRVAAAIPAPAPELSDEQILQLLHGKLADLVGVNGLWTLVPRRSDDTDVIFHGLKSEQIATDLALTLRAAKAALGSAPADVVVAAPAKRPSKVRAATVLVDTAVPIDTVIEPTALSWTPGPISVWAEPERATVTGPVQVPVQAGAAQAKLVA</sequence>
<dbReference type="EMBL" id="JACHBQ010000001">
    <property type="protein sequence ID" value="MBB5641739.1"/>
    <property type="molecule type" value="Genomic_DNA"/>
</dbReference>
<evidence type="ECO:0000313" key="4">
    <source>
        <dbReference type="Proteomes" id="UP000561726"/>
    </source>
</evidence>
<name>A0A099J374_9MICO</name>
<dbReference type="EMBL" id="JPXF01000069">
    <property type="protein sequence ID" value="KGJ72495.1"/>
    <property type="molecule type" value="Genomic_DNA"/>
</dbReference>
<dbReference type="eggNOG" id="ENOG5032EWM">
    <property type="taxonomic scope" value="Bacteria"/>
</dbReference>
<accession>A0A099J374</accession>
<evidence type="ECO:0000313" key="1">
    <source>
        <dbReference type="EMBL" id="KGJ72495.1"/>
    </source>
</evidence>
<evidence type="ECO:0000313" key="2">
    <source>
        <dbReference type="EMBL" id="MBB5641739.1"/>
    </source>
</evidence>
<keyword evidence="3" id="KW-1185">Reference proteome</keyword>
<organism evidence="1 3">
    <name type="scientific">Cryobacterium roopkundense</name>
    <dbReference type="NCBI Taxonomy" id="1001240"/>
    <lineage>
        <taxon>Bacteria</taxon>
        <taxon>Bacillati</taxon>
        <taxon>Actinomycetota</taxon>
        <taxon>Actinomycetes</taxon>
        <taxon>Micrococcales</taxon>
        <taxon>Microbacteriaceae</taxon>
        <taxon>Cryobacterium</taxon>
    </lineage>
</organism>
<dbReference type="Proteomes" id="UP000561726">
    <property type="component" value="Unassembled WGS sequence"/>
</dbReference>
<dbReference type="OrthoDB" id="5125852at2"/>
<reference evidence="2 4" key="2">
    <citation type="submission" date="2020-08" db="EMBL/GenBank/DDBJ databases">
        <title>Sequencing the genomes of 1000 actinobacteria strains.</title>
        <authorList>
            <person name="Klenk H.-P."/>
        </authorList>
    </citation>
    <scope>NUCLEOTIDE SEQUENCE [LARGE SCALE GENOMIC DNA]</scope>
    <source>
        <strain evidence="2 4">DSM 21065</strain>
    </source>
</reference>
<comment type="caution">
    <text evidence="1">The sequence shown here is derived from an EMBL/GenBank/DDBJ whole genome shotgun (WGS) entry which is preliminary data.</text>
</comment>
<dbReference type="GO" id="GO:0016740">
    <property type="term" value="F:transferase activity"/>
    <property type="evidence" value="ECO:0007669"/>
    <property type="project" value="UniProtKB-KW"/>
</dbReference>
<reference evidence="1 3" key="1">
    <citation type="submission" date="2014-08" db="EMBL/GenBank/DDBJ databases">
        <authorList>
            <person name="Sisinthy S."/>
        </authorList>
    </citation>
    <scope>NUCLEOTIDE SEQUENCE [LARGE SCALE GENOMIC DNA]</scope>
    <source>
        <strain evidence="1 3">RuG17</strain>
    </source>
</reference>
<proteinExistence type="predicted"/>